<dbReference type="PANTHER" id="PTHR43374:SF1">
    <property type="entry name" value="FLAVIN PRENYLTRANSFERASE PAD1, MITOCHONDRIAL"/>
    <property type="match status" value="1"/>
</dbReference>
<evidence type="ECO:0000259" key="6">
    <source>
        <dbReference type="Pfam" id="PF02441"/>
    </source>
</evidence>
<evidence type="ECO:0000256" key="5">
    <source>
        <dbReference type="HAMAP-Rule" id="MF_01984"/>
    </source>
</evidence>
<dbReference type="EMBL" id="CP093379">
    <property type="protein sequence ID" value="UNM96554.1"/>
    <property type="molecule type" value="Genomic_DNA"/>
</dbReference>
<comment type="function">
    <text evidence="5">Flavin prenyltransferase that catalyzes the synthesis of the prenylated FMN cofactor (prenyl-FMN) for 4-hydroxy-3-polyprenylbenzoic acid decarboxylase UbiD. The prenyltransferase is metal-independent and links a dimethylallyl moiety from dimethylallyl monophosphate (DMAP) to the flavin N5 and C6 atoms of FMN.</text>
</comment>
<proteinExistence type="inferred from homology"/>
<comment type="catalytic activity">
    <reaction evidence="5">
        <text>dimethylallyl phosphate + FMNH2 = prenylated FMNH2 + phosphate</text>
        <dbReference type="Rhea" id="RHEA:37743"/>
        <dbReference type="ChEBI" id="CHEBI:43474"/>
        <dbReference type="ChEBI" id="CHEBI:57618"/>
        <dbReference type="ChEBI" id="CHEBI:87467"/>
        <dbReference type="ChEBI" id="CHEBI:88052"/>
        <dbReference type="EC" id="2.5.1.129"/>
    </reaction>
</comment>
<comment type="similarity">
    <text evidence="5">Belongs to the UbiX/PAD1 family.</text>
</comment>
<dbReference type="PANTHER" id="PTHR43374">
    <property type="entry name" value="FLAVIN PRENYLTRANSFERASE"/>
    <property type="match status" value="1"/>
</dbReference>
<dbReference type="InterPro" id="IPR036551">
    <property type="entry name" value="Flavin_trans-like"/>
</dbReference>
<accession>A0ABY3X146</accession>
<dbReference type="HAMAP" id="MF_01984">
    <property type="entry name" value="ubiX_pad"/>
    <property type="match status" value="1"/>
</dbReference>
<dbReference type="NCBIfam" id="TIGR00421">
    <property type="entry name" value="ubiX_pad"/>
    <property type="match status" value="1"/>
</dbReference>
<keyword evidence="1 5" id="KW-0637">Prenyltransferase</keyword>
<evidence type="ECO:0000313" key="8">
    <source>
        <dbReference type="Proteomes" id="UP000829542"/>
    </source>
</evidence>
<dbReference type="Proteomes" id="UP000829542">
    <property type="component" value="Chromosome"/>
</dbReference>
<feature type="binding site" evidence="5">
    <location>
        <position position="151"/>
    </location>
    <ligand>
        <name>FMN</name>
        <dbReference type="ChEBI" id="CHEBI:58210"/>
    </ligand>
</feature>
<feature type="binding site" evidence="5">
    <location>
        <position position="197"/>
    </location>
    <ligand>
        <name>dimethylallyl phosphate</name>
        <dbReference type="ChEBI" id="CHEBI:88052"/>
    </ligand>
</feature>
<keyword evidence="3 5" id="KW-0288">FMN</keyword>
<evidence type="ECO:0000256" key="3">
    <source>
        <dbReference type="ARBA" id="ARBA00022643"/>
    </source>
</evidence>
<keyword evidence="2 5" id="KW-0285">Flavoprotein</keyword>
<gene>
    <name evidence="5" type="primary">ubiX</name>
    <name evidence="7" type="ORF">MMG00_01450</name>
</gene>
<feature type="binding site" evidence="5">
    <location>
        <begin position="24"/>
        <end position="26"/>
    </location>
    <ligand>
        <name>FMN</name>
        <dbReference type="ChEBI" id="CHEBI:58210"/>
    </ligand>
</feature>
<keyword evidence="8" id="KW-1185">Reference proteome</keyword>
<name>A0ABY3X146_9GAMM</name>
<evidence type="ECO:0000256" key="4">
    <source>
        <dbReference type="ARBA" id="ARBA00022679"/>
    </source>
</evidence>
<dbReference type="Pfam" id="PF02441">
    <property type="entry name" value="Flavoprotein"/>
    <property type="match status" value="1"/>
</dbReference>
<feature type="binding site" evidence="5">
    <location>
        <position position="181"/>
    </location>
    <ligand>
        <name>dimethylallyl phosphate</name>
        <dbReference type="ChEBI" id="CHEBI:88052"/>
    </ligand>
</feature>
<comment type="caution">
    <text evidence="5">Lacks conserved residue(s) required for the propagation of feature annotation.</text>
</comment>
<evidence type="ECO:0000256" key="2">
    <source>
        <dbReference type="ARBA" id="ARBA00022630"/>
    </source>
</evidence>
<dbReference type="RefSeq" id="WP_242150345.1">
    <property type="nucleotide sequence ID" value="NZ_CP093379.1"/>
</dbReference>
<dbReference type="NCBIfam" id="NF004685">
    <property type="entry name" value="PRK06029.1"/>
    <property type="match status" value="1"/>
</dbReference>
<dbReference type="InterPro" id="IPR004507">
    <property type="entry name" value="UbiX-like"/>
</dbReference>
<dbReference type="InterPro" id="IPR003382">
    <property type="entry name" value="Flavoprotein"/>
</dbReference>
<organism evidence="7 8">
    <name type="scientific">Ignatzschineria rhizosphaerae</name>
    <dbReference type="NCBI Taxonomy" id="2923279"/>
    <lineage>
        <taxon>Bacteria</taxon>
        <taxon>Pseudomonadati</taxon>
        <taxon>Pseudomonadota</taxon>
        <taxon>Gammaproteobacteria</taxon>
        <taxon>Cardiobacteriales</taxon>
        <taxon>Ignatzschineriaceae</taxon>
        <taxon>Ignatzschineria</taxon>
    </lineage>
</organism>
<feature type="binding site" evidence="5">
    <location>
        <position position="50"/>
    </location>
    <ligand>
        <name>FMN</name>
        <dbReference type="ChEBI" id="CHEBI:58210"/>
    </ligand>
</feature>
<evidence type="ECO:0000313" key="7">
    <source>
        <dbReference type="EMBL" id="UNM96554.1"/>
    </source>
</evidence>
<feature type="domain" description="Flavoprotein" evidence="6">
    <location>
        <begin position="17"/>
        <end position="201"/>
    </location>
</feature>
<evidence type="ECO:0000256" key="1">
    <source>
        <dbReference type="ARBA" id="ARBA00022602"/>
    </source>
</evidence>
<reference evidence="7 8" key="1">
    <citation type="submission" date="2022-03" db="EMBL/GenBank/DDBJ databases">
        <title>Ignatzschineria rhizosphaerae HR5S32.</title>
        <authorList>
            <person name="Sun J.Q."/>
            <person name="Feng J.Y."/>
        </authorList>
    </citation>
    <scope>NUCLEOTIDE SEQUENCE [LARGE SCALE GENOMIC DNA]</scope>
    <source>
        <strain evidence="7 8">HR5S32</strain>
    </source>
</reference>
<dbReference type="SUPFAM" id="SSF52507">
    <property type="entry name" value="Homo-oligomeric flavin-containing Cys decarboxylases, HFCD"/>
    <property type="match status" value="1"/>
</dbReference>
<protein>
    <recommendedName>
        <fullName evidence="5">Flavin prenyltransferase UbiX</fullName>
        <ecNumber evidence="5">2.5.1.129</ecNumber>
    </recommendedName>
</protein>
<dbReference type="Gene3D" id="3.40.50.1950">
    <property type="entry name" value="Flavin prenyltransferase-like"/>
    <property type="match status" value="1"/>
</dbReference>
<dbReference type="EC" id="2.5.1.129" evidence="5"/>
<keyword evidence="4 5" id="KW-0808">Transferase</keyword>
<sequence length="219" mass="24610">MTQQFEIPVKPYRESDRISVALSGASGAQYGLRLIEVLVGKGYPVNVLLTHAALMVLALEMEIHLGNSLSEQKKRLMARFNIEDSELLNIYSEKDWMAPLASGSNTSRAMIICPCSMGMLAAVATGQSNNLIERAADVMIKERKHLMLVVREAPFNQIHLENMLTLSKMNVQIMPANPGFYHQPQSVEDIIDFMVARILDQIEIPHDLMMRWGDKKALE</sequence>